<dbReference type="EMBL" id="DXGF01000127">
    <property type="protein sequence ID" value="HIW84015.1"/>
    <property type="molecule type" value="Genomic_DNA"/>
</dbReference>
<evidence type="ECO:0000313" key="3">
    <source>
        <dbReference type="EMBL" id="HIW84015.1"/>
    </source>
</evidence>
<reference evidence="3" key="1">
    <citation type="journal article" date="2021" name="PeerJ">
        <title>Extensive microbial diversity within the chicken gut microbiome revealed by metagenomics and culture.</title>
        <authorList>
            <person name="Gilroy R."/>
            <person name="Ravi A."/>
            <person name="Getino M."/>
            <person name="Pursley I."/>
            <person name="Horton D.L."/>
            <person name="Alikhan N.F."/>
            <person name="Baker D."/>
            <person name="Gharbi K."/>
            <person name="Hall N."/>
            <person name="Watson M."/>
            <person name="Adriaenssens E.M."/>
            <person name="Foster-Nyarko E."/>
            <person name="Jarju S."/>
            <person name="Secka A."/>
            <person name="Antonio M."/>
            <person name="Oren A."/>
            <person name="Chaudhuri R.R."/>
            <person name="La Ragione R."/>
            <person name="Hildebrand F."/>
            <person name="Pallen M.J."/>
        </authorList>
    </citation>
    <scope>NUCLEOTIDE SEQUENCE</scope>
    <source>
        <strain evidence="3">ChiSxjej1B13-11762</strain>
    </source>
</reference>
<gene>
    <name evidence="3" type="ORF">H9873_06820</name>
</gene>
<name>A0A9D1UEZ2_9FIRM</name>
<evidence type="ECO:0000259" key="2">
    <source>
        <dbReference type="Pfam" id="PF14317"/>
    </source>
</evidence>
<protein>
    <submittedName>
        <fullName evidence="3">YcxB family protein</fullName>
    </submittedName>
</protein>
<evidence type="ECO:0000256" key="1">
    <source>
        <dbReference type="SAM" id="Phobius"/>
    </source>
</evidence>
<keyword evidence="1" id="KW-0812">Transmembrane</keyword>
<sequence>MRKIFMEKLNVQLTKEQLFDFLLYHTFSKASGFLVNMLGMDVIVVGVVMQVMGKVDFEHFLLYVIAGVAFLSYTPVLLRFRAHKQIRINPEYKDPREYIFSEEDGILVVQNGTEKKYDWSQVRRTVTTPKTIGIYYGKDLAFIIPKEDFGDRFVPIMQMVVRHIGLNHVRLTQ</sequence>
<dbReference type="InterPro" id="IPR025588">
    <property type="entry name" value="YcxB-like_C"/>
</dbReference>
<feature type="domain" description="YcxB-like C-terminal" evidence="2">
    <location>
        <begin position="103"/>
        <end position="149"/>
    </location>
</feature>
<reference evidence="3" key="2">
    <citation type="submission" date="2021-04" db="EMBL/GenBank/DDBJ databases">
        <authorList>
            <person name="Gilroy R."/>
        </authorList>
    </citation>
    <scope>NUCLEOTIDE SEQUENCE</scope>
    <source>
        <strain evidence="3">ChiSxjej1B13-11762</strain>
    </source>
</reference>
<comment type="caution">
    <text evidence="3">The sequence shown here is derived from an EMBL/GenBank/DDBJ whole genome shotgun (WGS) entry which is preliminary data.</text>
</comment>
<proteinExistence type="predicted"/>
<feature type="transmembrane region" description="Helical" evidence="1">
    <location>
        <begin position="21"/>
        <end position="48"/>
    </location>
</feature>
<keyword evidence="1" id="KW-0472">Membrane</keyword>
<dbReference type="AlphaFoldDB" id="A0A9D1UEZ2"/>
<organism evidence="3 4">
    <name type="scientific">Candidatus Dorea gallistercoris</name>
    <dbReference type="NCBI Taxonomy" id="2838542"/>
    <lineage>
        <taxon>Bacteria</taxon>
        <taxon>Bacillati</taxon>
        <taxon>Bacillota</taxon>
        <taxon>Clostridia</taxon>
        <taxon>Lachnospirales</taxon>
        <taxon>Lachnospiraceae</taxon>
        <taxon>Dorea</taxon>
    </lineage>
</organism>
<dbReference type="Pfam" id="PF14317">
    <property type="entry name" value="YcxB"/>
    <property type="match status" value="1"/>
</dbReference>
<evidence type="ECO:0000313" key="4">
    <source>
        <dbReference type="Proteomes" id="UP000824263"/>
    </source>
</evidence>
<keyword evidence="1" id="KW-1133">Transmembrane helix</keyword>
<dbReference type="Proteomes" id="UP000824263">
    <property type="component" value="Unassembled WGS sequence"/>
</dbReference>
<feature type="transmembrane region" description="Helical" evidence="1">
    <location>
        <begin position="60"/>
        <end position="78"/>
    </location>
</feature>
<accession>A0A9D1UEZ2</accession>